<dbReference type="AlphaFoldDB" id="A0A9X2LA94"/>
<protein>
    <submittedName>
        <fullName evidence="2">Uncharacterized protein</fullName>
    </submittedName>
</protein>
<dbReference type="RefSeq" id="WP_256619887.1">
    <property type="nucleotide sequence ID" value="NZ_JANIBC010000010.1"/>
</dbReference>
<keyword evidence="3" id="KW-1185">Reference proteome</keyword>
<evidence type="ECO:0000313" key="2">
    <source>
        <dbReference type="EMBL" id="MCQ8185991.1"/>
    </source>
</evidence>
<reference evidence="2" key="1">
    <citation type="submission" date="2022-07" db="EMBL/GenBank/DDBJ databases">
        <title>Parvularcula maris sp. nov., an algicidal bacterium isolated from seawater.</title>
        <authorList>
            <person name="Li F."/>
        </authorList>
    </citation>
    <scope>NUCLEOTIDE SEQUENCE</scope>
    <source>
        <strain evidence="2">BGMRC 0090</strain>
    </source>
</reference>
<dbReference type="EMBL" id="JANIBC010000010">
    <property type="protein sequence ID" value="MCQ8185991.1"/>
    <property type="molecule type" value="Genomic_DNA"/>
</dbReference>
<feature type="compositionally biased region" description="Pro residues" evidence="1">
    <location>
        <begin position="1"/>
        <end position="18"/>
    </location>
</feature>
<feature type="region of interest" description="Disordered" evidence="1">
    <location>
        <begin position="1"/>
        <end position="50"/>
    </location>
</feature>
<name>A0A9X2LA94_9PROT</name>
<dbReference type="Proteomes" id="UP001142610">
    <property type="component" value="Unassembled WGS sequence"/>
</dbReference>
<sequence length="50" mass="5151">MQKSPSPKPVVRPVPTPKHSPAAMASKGKPVAERRSPNAANFGSFLGAAP</sequence>
<comment type="caution">
    <text evidence="2">The sequence shown here is derived from an EMBL/GenBank/DDBJ whole genome shotgun (WGS) entry which is preliminary data.</text>
</comment>
<organism evidence="2 3">
    <name type="scientific">Parvularcula maris</name>
    <dbReference type="NCBI Taxonomy" id="2965077"/>
    <lineage>
        <taxon>Bacteria</taxon>
        <taxon>Pseudomonadati</taxon>
        <taxon>Pseudomonadota</taxon>
        <taxon>Alphaproteobacteria</taxon>
        <taxon>Parvularculales</taxon>
        <taxon>Parvularculaceae</taxon>
        <taxon>Parvularcula</taxon>
    </lineage>
</organism>
<evidence type="ECO:0000256" key="1">
    <source>
        <dbReference type="SAM" id="MobiDB-lite"/>
    </source>
</evidence>
<proteinExistence type="predicted"/>
<gene>
    <name evidence="2" type="ORF">NOG11_11380</name>
</gene>
<evidence type="ECO:0000313" key="3">
    <source>
        <dbReference type="Proteomes" id="UP001142610"/>
    </source>
</evidence>
<accession>A0A9X2LA94</accession>